<proteinExistence type="predicted"/>
<evidence type="ECO:0008006" key="3">
    <source>
        <dbReference type="Google" id="ProtNLM"/>
    </source>
</evidence>
<gene>
    <name evidence="1" type="primary">AVEN_43855_1</name>
    <name evidence="1" type="ORF">TNIN_295291</name>
</gene>
<dbReference type="OrthoDB" id="5967017at2759"/>
<dbReference type="EMBL" id="BMAV01018082">
    <property type="protein sequence ID" value="GFY70204.1"/>
    <property type="molecule type" value="Genomic_DNA"/>
</dbReference>
<protein>
    <recommendedName>
        <fullName evidence="3">Peptidase aspartic putative domain-containing protein</fullName>
    </recommendedName>
</protein>
<accession>A0A8X7CFD1</accession>
<dbReference type="AlphaFoldDB" id="A0A8X7CFD1"/>
<name>A0A8X7CFD1_9ARAC</name>
<dbReference type="Proteomes" id="UP000886998">
    <property type="component" value="Unassembled WGS sequence"/>
</dbReference>
<comment type="caution">
    <text evidence="1">The sequence shown here is derived from an EMBL/GenBank/DDBJ whole genome shotgun (WGS) entry which is preliminary data.</text>
</comment>
<evidence type="ECO:0000313" key="2">
    <source>
        <dbReference type="Proteomes" id="UP000886998"/>
    </source>
</evidence>
<organism evidence="1 2">
    <name type="scientific">Trichonephila inaurata madagascariensis</name>
    <dbReference type="NCBI Taxonomy" id="2747483"/>
    <lineage>
        <taxon>Eukaryota</taxon>
        <taxon>Metazoa</taxon>
        <taxon>Ecdysozoa</taxon>
        <taxon>Arthropoda</taxon>
        <taxon>Chelicerata</taxon>
        <taxon>Arachnida</taxon>
        <taxon>Araneae</taxon>
        <taxon>Araneomorphae</taxon>
        <taxon>Entelegynae</taxon>
        <taxon>Araneoidea</taxon>
        <taxon>Nephilidae</taxon>
        <taxon>Trichonephila</taxon>
        <taxon>Trichonephila inaurata</taxon>
    </lineage>
</organism>
<keyword evidence="2" id="KW-1185">Reference proteome</keyword>
<evidence type="ECO:0000313" key="1">
    <source>
        <dbReference type="EMBL" id="GFY70204.1"/>
    </source>
</evidence>
<sequence>MRAAFSLSPKKIETELMKENIDMNQLSILKTQIMDKFQRLDTCQNHLSQQLLDSEDAVQEYLDDMEDAENYRVTATSKCVPGRCLKSFSKFKALFISKFEMENIHRRPSGNGEIGLLIGADNVGKLLTGNLIKLNSGLTAIETKLGWTVIGKLSPNVKNAMLTTSSLYVRNLSVKELWERCFRGIRDPLLNENMKENFDLTDFKNKMKILPDGRYEVKNSHGNVTLRICPVTKN</sequence>
<reference evidence="1" key="1">
    <citation type="submission" date="2020-08" db="EMBL/GenBank/DDBJ databases">
        <title>Multicomponent nature underlies the extraordinary mechanical properties of spider dragline silk.</title>
        <authorList>
            <person name="Kono N."/>
            <person name="Nakamura H."/>
            <person name="Mori M."/>
            <person name="Yoshida Y."/>
            <person name="Ohtoshi R."/>
            <person name="Malay A.D."/>
            <person name="Moran D.A.P."/>
            <person name="Tomita M."/>
            <person name="Numata K."/>
            <person name="Arakawa K."/>
        </authorList>
    </citation>
    <scope>NUCLEOTIDE SEQUENCE</scope>
</reference>